<keyword evidence="1" id="KW-1133">Transmembrane helix</keyword>
<organism evidence="2 3">
    <name type="scientific">Facklamia miroungae</name>
    <dbReference type="NCBI Taxonomy" id="120956"/>
    <lineage>
        <taxon>Bacteria</taxon>
        <taxon>Bacillati</taxon>
        <taxon>Bacillota</taxon>
        <taxon>Bacilli</taxon>
        <taxon>Lactobacillales</taxon>
        <taxon>Aerococcaceae</taxon>
        <taxon>Facklamia</taxon>
    </lineage>
</organism>
<dbReference type="Proteomes" id="UP000199708">
    <property type="component" value="Unassembled WGS sequence"/>
</dbReference>
<reference evidence="2 3" key="1">
    <citation type="submission" date="2016-10" db="EMBL/GenBank/DDBJ databases">
        <authorList>
            <person name="de Groot N.N."/>
        </authorList>
    </citation>
    <scope>NUCLEOTIDE SEQUENCE [LARGE SCALE GENOMIC DNA]</scope>
    <source>
        <strain evidence="2 3">ATCC BAA-466</strain>
    </source>
</reference>
<evidence type="ECO:0000313" key="2">
    <source>
        <dbReference type="EMBL" id="SDG41644.1"/>
    </source>
</evidence>
<keyword evidence="3" id="KW-1185">Reference proteome</keyword>
<dbReference type="STRING" id="120956.SAMN05421791_10825"/>
<keyword evidence="1" id="KW-0812">Transmembrane</keyword>
<dbReference type="OrthoDB" id="9933652at2"/>
<evidence type="ECO:0008006" key="4">
    <source>
        <dbReference type="Google" id="ProtNLM"/>
    </source>
</evidence>
<evidence type="ECO:0000256" key="1">
    <source>
        <dbReference type="SAM" id="Phobius"/>
    </source>
</evidence>
<dbReference type="AlphaFoldDB" id="A0A1G7U2N1"/>
<dbReference type="RefSeq" id="WP_090290189.1">
    <property type="nucleotide sequence ID" value="NZ_FNCK01000008.1"/>
</dbReference>
<feature type="transmembrane region" description="Helical" evidence="1">
    <location>
        <begin position="12"/>
        <end position="33"/>
    </location>
</feature>
<proteinExistence type="predicted"/>
<protein>
    <recommendedName>
        <fullName evidence="4">Competence protein ComGF</fullName>
    </recommendedName>
</protein>
<accession>A0A1G7U2N1</accession>
<name>A0A1G7U2N1_9LACT</name>
<sequence>MILGNKQGTSLIEALVGLIIFSWLLSFYLPGLTQELRTFKQLKTESQEWHLFYQLVDIQLSTLDIEQKEALLSSTIETNQLLYSIEVEAFSCDATSCQIEFKRGSNYHISLQDIQEI</sequence>
<keyword evidence="1" id="KW-0472">Membrane</keyword>
<gene>
    <name evidence="2" type="ORF">SAMN05421791_10825</name>
</gene>
<dbReference type="EMBL" id="FNCK01000008">
    <property type="protein sequence ID" value="SDG41644.1"/>
    <property type="molecule type" value="Genomic_DNA"/>
</dbReference>
<evidence type="ECO:0000313" key="3">
    <source>
        <dbReference type="Proteomes" id="UP000199708"/>
    </source>
</evidence>